<dbReference type="AlphaFoldDB" id="A0A1J5S4E0"/>
<accession>A0A1J5S4E0</accession>
<dbReference type="InterPro" id="IPR036388">
    <property type="entry name" value="WH-like_DNA-bd_sf"/>
</dbReference>
<evidence type="ECO:0000256" key="1">
    <source>
        <dbReference type="ARBA" id="ARBA00009437"/>
    </source>
</evidence>
<protein>
    <submittedName>
        <fullName evidence="6">HTH-type transcriptional activator CmpR</fullName>
    </submittedName>
</protein>
<keyword evidence="2" id="KW-0805">Transcription regulation</keyword>
<proteinExistence type="inferred from homology"/>
<organism evidence="6">
    <name type="scientific">mine drainage metagenome</name>
    <dbReference type="NCBI Taxonomy" id="410659"/>
    <lineage>
        <taxon>unclassified sequences</taxon>
        <taxon>metagenomes</taxon>
        <taxon>ecological metagenomes</taxon>
    </lineage>
</organism>
<evidence type="ECO:0000256" key="3">
    <source>
        <dbReference type="ARBA" id="ARBA00023125"/>
    </source>
</evidence>
<dbReference type="FunFam" id="1.10.10.10:FF:000001">
    <property type="entry name" value="LysR family transcriptional regulator"/>
    <property type="match status" value="1"/>
</dbReference>
<evidence type="ECO:0000313" key="6">
    <source>
        <dbReference type="EMBL" id="OIR02930.1"/>
    </source>
</evidence>
<dbReference type="PANTHER" id="PTHR30126:SF39">
    <property type="entry name" value="HTH-TYPE TRANSCRIPTIONAL REGULATOR CYSL"/>
    <property type="match status" value="1"/>
</dbReference>
<keyword evidence="3" id="KW-0238">DNA-binding</keyword>
<dbReference type="PROSITE" id="PS50931">
    <property type="entry name" value="HTH_LYSR"/>
    <property type="match status" value="1"/>
</dbReference>
<dbReference type="GO" id="GO:0000976">
    <property type="term" value="F:transcription cis-regulatory region binding"/>
    <property type="evidence" value="ECO:0007669"/>
    <property type="project" value="TreeGrafter"/>
</dbReference>
<dbReference type="Gene3D" id="3.40.190.290">
    <property type="match status" value="1"/>
</dbReference>
<comment type="similarity">
    <text evidence="1">Belongs to the LysR transcriptional regulatory family.</text>
</comment>
<sequence length="295" mass="33815">MLDFRLQVFYTVCETLSFNKAAEKLFISQPAVTKHIKELELHFKTTLFNRTNKKVSLTEEGKLVKLYAENVFKQYSQLEFDLNLIKNKTKGKLRLGASTTISQYILPEILAKFHARFPELKISLTNGNSSEIEMLFSQNKIDLGIVEGINKNTDLKYVAFLKDEIVLVGRVHNELLKTDTITVKQLLQLPLITREEGSGTLDIMNAYFKKQKISFKDLHIEMQLGSTEAIKNYLLHSNCLAFLSVFSVQQELINNQLKVIDVKGFDINRTLHYCYPQGQPTALVELFIKFASALR</sequence>
<evidence type="ECO:0000256" key="4">
    <source>
        <dbReference type="ARBA" id="ARBA00023163"/>
    </source>
</evidence>
<dbReference type="InterPro" id="IPR000847">
    <property type="entry name" value="LysR_HTH_N"/>
</dbReference>
<dbReference type="Pfam" id="PF00126">
    <property type="entry name" value="HTH_1"/>
    <property type="match status" value="1"/>
</dbReference>
<dbReference type="CDD" id="cd08420">
    <property type="entry name" value="PBP2_CysL_like"/>
    <property type="match status" value="1"/>
</dbReference>
<dbReference type="InterPro" id="IPR005119">
    <property type="entry name" value="LysR_subst-bd"/>
</dbReference>
<evidence type="ECO:0000259" key="5">
    <source>
        <dbReference type="PROSITE" id="PS50931"/>
    </source>
</evidence>
<gene>
    <name evidence="6" type="primary">cmpR_17</name>
    <name evidence="6" type="ORF">GALL_149300</name>
</gene>
<comment type="caution">
    <text evidence="6">The sequence shown here is derived from an EMBL/GenBank/DDBJ whole genome shotgun (WGS) entry which is preliminary data.</text>
</comment>
<dbReference type="InterPro" id="IPR036390">
    <property type="entry name" value="WH_DNA-bd_sf"/>
</dbReference>
<feature type="domain" description="HTH lysR-type" evidence="5">
    <location>
        <begin position="1"/>
        <end position="58"/>
    </location>
</feature>
<dbReference type="EMBL" id="MLJW01000070">
    <property type="protein sequence ID" value="OIR02930.1"/>
    <property type="molecule type" value="Genomic_DNA"/>
</dbReference>
<evidence type="ECO:0000256" key="2">
    <source>
        <dbReference type="ARBA" id="ARBA00023015"/>
    </source>
</evidence>
<reference evidence="6" key="1">
    <citation type="submission" date="2016-10" db="EMBL/GenBank/DDBJ databases">
        <title>Sequence of Gallionella enrichment culture.</title>
        <authorList>
            <person name="Poehlein A."/>
            <person name="Muehling M."/>
            <person name="Daniel R."/>
        </authorList>
    </citation>
    <scope>NUCLEOTIDE SEQUENCE</scope>
</reference>
<dbReference type="Gene3D" id="1.10.10.10">
    <property type="entry name" value="Winged helix-like DNA-binding domain superfamily/Winged helix DNA-binding domain"/>
    <property type="match status" value="1"/>
</dbReference>
<name>A0A1J5S4E0_9ZZZZ</name>
<dbReference type="GO" id="GO:0003700">
    <property type="term" value="F:DNA-binding transcription factor activity"/>
    <property type="evidence" value="ECO:0007669"/>
    <property type="project" value="InterPro"/>
</dbReference>
<dbReference type="SUPFAM" id="SSF46785">
    <property type="entry name" value="Winged helix' DNA-binding domain"/>
    <property type="match status" value="1"/>
</dbReference>
<keyword evidence="4" id="KW-0804">Transcription</keyword>
<dbReference type="PRINTS" id="PR00039">
    <property type="entry name" value="HTHLYSR"/>
</dbReference>
<dbReference type="SUPFAM" id="SSF53850">
    <property type="entry name" value="Periplasmic binding protein-like II"/>
    <property type="match status" value="1"/>
</dbReference>
<dbReference type="PANTHER" id="PTHR30126">
    <property type="entry name" value="HTH-TYPE TRANSCRIPTIONAL REGULATOR"/>
    <property type="match status" value="1"/>
</dbReference>
<dbReference type="Pfam" id="PF03466">
    <property type="entry name" value="LysR_substrate"/>
    <property type="match status" value="1"/>
</dbReference>